<evidence type="ECO:0000259" key="3">
    <source>
        <dbReference type="PROSITE" id="PS50977"/>
    </source>
</evidence>
<dbReference type="AlphaFoldDB" id="A0A4P6P8A5"/>
<dbReference type="OrthoDB" id="5918833at2"/>
<dbReference type="RefSeq" id="WP_130602726.1">
    <property type="nucleotide sequence ID" value="NZ_CP034759.1"/>
</dbReference>
<dbReference type="KEGG" id="lsd:EMK97_12665"/>
<keyword evidence="1 2" id="KW-0238">DNA-binding</keyword>
<protein>
    <submittedName>
        <fullName evidence="4">TetR/AcrR family transcriptional regulator</fullName>
    </submittedName>
</protein>
<evidence type="ECO:0000256" key="2">
    <source>
        <dbReference type="PROSITE-ProRule" id="PRU00335"/>
    </source>
</evidence>
<evidence type="ECO:0000256" key="1">
    <source>
        <dbReference type="ARBA" id="ARBA00023125"/>
    </source>
</evidence>
<dbReference type="SUPFAM" id="SSF46689">
    <property type="entry name" value="Homeodomain-like"/>
    <property type="match status" value="1"/>
</dbReference>
<organism evidence="4 5">
    <name type="scientific">Litorilituus sediminis</name>
    <dbReference type="NCBI Taxonomy" id="718192"/>
    <lineage>
        <taxon>Bacteria</taxon>
        <taxon>Pseudomonadati</taxon>
        <taxon>Pseudomonadota</taxon>
        <taxon>Gammaproteobacteria</taxon>
        <taxon>Alteromonadales</taxon>
        <taxon>Colwelliaceae</taxon>
        <taxon>Litorilituus</taxon>
    </lineage>
</organism>
<sequence length="238" mass="26794">MAPAPKFSPQEQEKLIFCAAIKAIEQSSLLDFSMSAIAKLAGLSMGSVYKFVQCKEDVLIALATKMYQERQRVFKQVLSLPLTTPERIIAISLLDFSKVQMYTFDDQLESIVNTNAMMKRCSPRWLEQMIACGQVCESTFHQFLLSAAASGELISGNKDIEEINLATWSLAVGYFKTVRVHQCWHGDLDAEEVLTALAPDNLHIKTMQRLVNSYDWQTKVSNDDIIRTCQCLENAGLR</sequence>
<dbReference type="InterPro" id="IPR009057">
    <property type="entry name" value="Homeodomain-like_sf"/>
</dbReference>
<evidence type="ECO:0000313" key="4">
    <source>
        <dbReference type="EMBL" id="QBG36509.1"/>
    </source>
</evidence>
<feature type="DNA-binding region" description="H-T-H motif" evidence="2">
    <location>
        <begin position="33"/>
        <end position="52"/>
    </location>
</feature>
<gene>
    <name evidence="4" type="ORF">EMK97_12665</name>
</gene>
<dbReference type="PROSITE" id="PS50977">
    <property type="entry name" value="HTH_TETR_2"/>
    <property type="match status" value="1"/>
</dbReference>
<dbReference type="Proteomes" id="UP000290244">
    <property type="component" value="Chromosome"/>
</dbReference>
<dbReference type="GO" id="GO:0003677">
    <property type="term" value="F:DNA binding"/>
    <property type="evidence" value="ECO:0007669"/>
    <property type="project" value="UniProtKB-UniRule"/>
</dbReference>
<proteinExistence type="predicted"/>
<dbReference type="Gene3D" id="1.10.357.10">
    <property type="entry name" value="Tetracycline Repressor, domain 2"/>
    <property type="match status" value="1"/>
</dbReference>
<feature type="domain" description="HTH tetR-type" evidence="3">
    <location>
        <begin position="10"/>
        <end position="70"/>
    </location>
</feature>
<dbReference type="InterPro" id="IPR001647">
    <property type="entry name" value="HTH_TetR"/>
</dbReference>
<dbReference type="EMBL" id="CP034759">
    <property type="protein sequence ID" value="QBG36509.1"/>
    <property type="molecule type" value="Genomic_DNA"/>
</dbReference>
<reference evidence="4 5" key="1">
    <citation type="submission" date="2018-12" db="EMBL/GenBank/DDBJ databases">
        <title>Complete genome of Litorilituus sediminis.</title>
        <authorList>
            <person name="Liu A."/>
            <person name="Rong J."/>
        </authorList>
    </citation>
    <scope>NUCLEOTIDE SEQUENCE [LARGE SCALE GENOMIC DNA]</scope>
    <source>
        <strain evidence="4 5">JCM 17549</strain>
    </source>
</reference>
<evidence type="ECO:0000313" key="5">
    <source>
        <dbReference type="Proteomes" id="UP000290244"/>
    </source>
</evidence>
<accession>A0A4P6P8A5</accession>
<keyword evidence="5" id="KW-1185">Reference proteome</keyword>
<name>A0A4P6P8A5_9GAMM</name>